<dbReference type="PANTHER" id="PTHR35828:SF30">
    <property type="entry name" value="F-BOX DOMAIN-CONTAINING PROTEIN"/>
    <property type="match status" value="1"/>
</dbReference>
<dbReference type="Gene3D" id="1.20.1280.50">
    <property type="match status" value="1"/>
</dbReference>
<feature type="domain" description="F-box" evidence="1">
    <location>
        <begin position="3"/>
        <end position="51"/>
    </location>
</feature>
<gene>
    <name evidence="2" type="ORF">QYE76_059466</name>
</gene>
<proteinExistence type="predicted"/>
<dbReference type="AlphaFoldDB" id="A0AAD8RX24"/>
<evidence type="ECO:0000259" key="1">
    <source>
        <dbReference type="PROSITE" id="PS50181"/>
    </source>
</evidence>
<keyword evidence="3" id="KW-1185">Reference proteome</keyword>
<dbReference type="InterPro" id="IPR036047">
    <property type="entry name" value="F-box-like_dom_sf"/>
</dbReference>
<dbReference type="PROSITE" id="PS50181">
    <property type="entry name" value="FBOX"/>
    <property type="match status" value="1"/>
</dbReference>
<dbReference type="EMBL" id="JAUUTY010000004">
    <property type="protein sequence ID" value="KAK1641661.1"/>
    <property type="molecule type" value="Genomic_DNA"/>
</dbReference>
<organism evidence="2 3">
    <name type="scientific">Lolium multiflorum</name>
    <name type="common">Italian ryegrass</name>
    <name type="synonym">Lolium perenne subsp. multiflorum</name>
    <dbReference type="NCBI Taxonomy" id="4521"/>
    <lineage>
        <taxon>Eukaryota</taxon>
        <taxon>Viridiplantae</taxon>
        <taxon>Streptophyta</taxon>
        <taxon>Embryophyta</taxon>
        <taxon>Tracheophyta</taxon>
        <taxon>Spermatophyta</taxon>
        <taxon>Magnoliopsida</taxon>
        <taxon>Liliopsida</taxon>
        <taxon>Poales</taxon>
        <taxon>Poaceae</taxon>
        <taxon>BOP clade</taxon>
        <taxon>Pooideae</taxon>
        <taxon>Poodae</taxon>
        <taxon>Poeae</taxon>
        <taxon>Poeae Chloroplast Group 2 (Poeae type)</taxon>
        <taxon>Loliodinae</taxon>
        <taxon>Loliinae</taxon>
        <taxon>Lolium</taxon>
    </lineage>
</organism>
<protein>
    <recommendedName>
        <fullName evidence="1">F-box domain-containing protein</fullName>
    </recommendedName>
</protein>
<reference evidence="2" key="1">
    <citation type="submission" date="2023-07" db="EMBL/GenBank/DDBJ databases">
        <title>A chromosome-level genome assembly of Lolium multiflorum.</title>
        <authorList>
            <person name="Chen Y."/>
            <person name="Copetti D."/>
            <person name="Kolliker R."/>
            <person name="Studer B."/>
        </authorList>
    </citation>
    <scope>NUCLEOTIDE SEQUENCE</scope>
    <source>
        <strain evidence="2">02402/16</strain>
        <tissue evidence="2">Leaf</tissue>
    </source>
</reference>
<dbReference type="SUPFAM" id="SSF81383">
    <property type="entry name" value="F-box domain"/>
    <property type="match status" value="1"/>
</dbReference>
<dbReference type="InterPro" id="IPR001810">
    <property type="entry name" value="F-box_dom"/>
</dbReference>
<name>A0AAD8RX24_LOLMU</name>
<evidence type="ECO:0000313" key="2">
    <source>
        <dbReference type="EMBL" id="KAK1641661.1"/>
    </source>
</evidence>
<dbReference type="Proteomes" id="UP001231189">
    <property type="component" value="Unassembled WGS sequence"/>
</dbReference>
<accession>A0AAD8RX24</accession>
<sequence length="371" mass="41706">MAAATAVSLPEDVIRDILLRVDHPAALFRCAVACKRWSRLVADVSSLRRDQVPCGASSTSLAGIFFTWKGNYPFVPTPRSIGHGLRRSLDSLFRDGEGLLDEAVPLISRQGLLLVRLADANRDAFIIRLAVYNLLTGVCHMLPPLRWNWGYALESTSYAIVTRRDYSASKSSSPALPADSEFLKVLIMGVDKFGQPRKIHTFTSGEVGWRSEPGELRFDTKTCGVSLTEIVLPTKDHCSFCYDDWPLLGVNANRMLTLLYLPKGLRAHIYTRQELDRKWRNGTTIASWLCTRVVELKLPRQIEERQMHLSVLGEKGGTLLLQDNKKNLYTANLETGVMEEVTSGFPLLKRWEVVLLETDWSSFFISRFGGD</sequence>
<dbReference type="Pfam" id="PF12937">
    <property type="entry name" value="F-box-like"/>
    <property type="match status" value="1"/>
</dbReference>
<evidence type="ECO:0000313" key="3">
    <source>
        <dbReference type="Proteomes" id="UP001231189"/>
    </source>
</evidence>
<comment type="caution">
    <text evidence="2">The sequence shown here is derived from an EMBL/GenBank/DDBJ whole genome shotgun (WGS) entry which is preliminary data.</text>
</comment>
<dbReference type="PANTHER" id="PTHR35828">
    <property type="entry name" value="OS08G0203800 PROTEIN-RELATED"/>
    <property type="match status" value="1"/>
</dbReference>